<accession>Q988S8</accession>
<dbReference type="Proteomes" id="UP000000552">
    <property type="component" value="Chromosome"/>
</dbReference>
<dbReference type="HOGENOM" id="CLU_107155_5_1_5"/>
<feature type="transmembrane region" description="Helical" evidence="1">
    <location>
        <begin position="114"/>
        <end position="134"/>
    </location>
</feature>
<gene>
    <name evidence="3" type="ordered locus">mll6613</name>
</gene>
<dbReference type="KEGG" id="mlo:mll6613"/>
<dbReference type="EMBL" id="BA000012">
    <property type="protein sequence ID" value="BAB52869.1"/>
    <property type="molecule type" value="Genomic_DNA"/>
</dbReference>
<name>Q988S8_RHILO</name>
<dbReference type="Pfam" id="PF09990">
    <property type="entry name" value="DUF2231"/>
    <property type="match status" value="1"/>
</dbReference>
<organism evidence="3 4">
    <name type="scientific">Mesorhizobium japonicum (strain LMG 29417 / CECT 9101 / MAFF 303099)</name>
    <name type="common">Mesorhizobium loti (strain MAFF 303099)</name>
    <dbReference type="NCBI Taxonomy" id="266835"/>
    <lineage>
        <taxon>Bacteria</taxon>
        <taxon>Pseudomonadati</taxon>
        <taxon>Pseudomonadota</taxon>
        <taxon>Alphaproteobacteria</taxon>
        <taxon>Hyphomicrobiales</taxon>
        <taxon>Phyllobacteriaceae</taxon>
        <taxon>Mesorhizobium</taxon>
    </lineage>
</organism>
<dbReference type="eggNOG" id="COG4244">
    <property type="taxonomic scope" value="Bacteria"/>
</dbReference>
<keyword evidence="1" id="KW-0812">Transmembrane</keyword>
<dbReference type="AlphaFoldDB" id="Q988S8"/>
<sequence length="182" mass="19482">MSWAKARCKAGKLSKSSKSLANFRRVFVIPIQHIHPMLVHFPIVLIYLLVAIDLMALVGGSAVTRRSGAGTISTFVALAAGMFAMGTWFFGGLALDHAEAAGFSSDVAEIHESLGGITAFAFLIWGLVRLTLWIRNREFRAVTIAIPLIEVCGAFLVTATAYYGGLLVYEHGVNVAKTAIAG</sequence>
<protein>
    <submittedName>
        <fullName evidence="3">Mll6613 protein</fullName>
    </submittedName>
</protein>
<dbReference type="InterPro" id="IPR019251">
    <property type="entry name" value="DUF2231_TM"/>
</dbReference>
<dbReference type="PATRIC" id="fig|266835.9.peg.5248"/>
<feature type="domain" description="DUF2231" evidence="2">
    <location>
        <begin position="34"/>
        <end position="176"/>
    </location>
</feature>
<evidence type="ECO:0000313" key="4">
    <source>
        <dbReference type="Proteomes" id="UP000000552"/>
    </source>
</evidence>
<proteinExistence type="predicted"/>
<feature type="transmembrane region" description="Helical" evidence="1">
    <location>
        <begin position="75"/>
        <end position="94"/>
    </location>
</feature>
<evidence type="ECO:0000259" key="2">
    <source>
        <dbReference type="Pfam" id="PF09990"/>
    </source>
</evidence>
<feature type="transmembrane region" description="Helical" evidence="1">
    <location>
        <begin position="44"/>
        <end position="63"/>
    </location>
</feature>
<feature type="transmembrane region" description="Helical" evidence="1">
    <location>
        <begin position="141"/>
        <end position="163"/>
    </location>
</feature>
<reference evidence="3 4" key="1">
    <citation type="journal article" date="2000" name="DNA Res.">
        <title>Complete genome structure of the nitrogen-fixing symbiotic bacterium Mesorhizobium loti.</title>
        <authorList>
            <person name="Kaneko T."/>
            <person name="Nakamura Y."/>
            <person name="Sato S."/>
            <person name="Asamizu E."/>
            <person name="Kato T."/>
            <person name="Sasamoto S."/>
            <person name="Watanabe A."/>
            <person name="Idesawa K."/>
            <person name="Ishikawa A."/>
            <person name="Kawashima K."/>
            <person name="Kimura T."/>
            <person name="Kishida Y."/>
            <person name="Kiyokawa C."/>
            <person name="Kohara M."/>
            <person name="Matsumoto M."/>
            <person name="Matsuno A."/>
            <person name="Mochizuki Y."/>
            <person name="Nakayama S."/>
            <person name="Nakazaki N."/>
            <person name="Shimpo S."/>
            <person name="Sugimoto M."/>
            <person name="Takeuchi C."/>
            <person name="Yamada M."/>
            <person name="Tabata S."/>
        </authorList>
    </citation>
    <scope>NUCLEOTIDE SEQUENCE [LARGE SCALE GENOMIC DNA]</scope>
    <source>
        <strain evidence="4">LMG 29417 / CECT 9101 / MAFF 303099</strain>
    </source>
</reference>
<evidence type="ECO:0000256" key="1">
    <source>
        <dbReference type="SAM" id="Phobius"/>
    </source>
</evidence>
<keyword evidence="1" id="KW-0472">Membrane</keyword>
<evidence type="ECO:0000313" key="3">
    <source>
        <dbReference type="EMBL" id="BAB52869.1"/>
    </source>
</evidence>
<keyword evidence="1" id="KW-1133">Transmembrane helix</keyword>